<feature type="region of interest" description="Disordered" evidence="1">
    <location>
        <begin position="168"/>
        <end position="205"/>
    </location>
</feature>
<evidence type="ECO:0000256" key="1">
    <source>
        <dbReference type="SAM" id="MobiDB-lite"/>
    </source>
</evidence>
<dbReference type="AlphaFoldDB" id="A0A6A4R6M3"/>
<dbReference type="OrthoDB" id="1415806at2759"/>
<protein>
    <submittedName>
        <fullName evidence="2">Uncharacterized protein</fullName>
    </submittedName>
</protein>
<sequence>MSQWRKQQDQSLHQMGHWRSSSYNKKPPFDNCHSTVPSWEKKFCSSVGAVPWRKLLESQKYMYLHENVAEINGLPCNILLPDPNIYVDDVDWNSCVDPELILDLERDRTVLGDEARDQEVVILDSYLLMDQSFSCTGWGDAEAATPKPNDMNQSFTPTALGHAEAATPKPYDLNQSFPPSGWGDAEDKKQKPSDPVSATQCWEPNLHENNRVDSWEQYRAADKQNCQHDSRGWNQRNHYGGDRSWGTWSKTPAYHGNEYQMNRGKWNNRGRVRGNFAYHIPYVDKVPTATPW</sequence>
<organism evidence="2 3">
    <name type="scientific">Lupinus albus</name>
    <name type="common">White lupine</name>
    <name type="synonym">Lupinus termis</name>
    <dbReference type="NCBI Taxonomy" id="3870"/>
    <lineage>
        <taxon>Eukaryota</taxon>
        <taxon>Viridiplantae</taxon>
        <taxon>Streptophyta</taxon>
        <taxon>Embryophyta</taxon>
        <taxon>Tracheophyta</taxon>
        <taxon>Spermatophyta</taxon>
        <taxon>Magnoliopsida</taxon>
        <taxon>eudicotyledons</taxon>
        <taxon>Gunneridae</taxon>
        <taxon>Pentapetalae</taxon>
        <taxon>rosids</taxon>
        <taxon>fabids</taxon>
        <taxon>Fabales</taxon>
        <taxon>Fabaceae</taxon>
        <taxon>Papilionoideae</taxon>
        <taxon>50 kb inversion clade</taxon>
        <taxon>genistoids sensu lato</taxon>
        <taxon>core genistoids</taxon>
        <taxon>Genisteae</taxon>
        <taxon>Lupinus</taxon>
    </lineage>
</organism>
<feature type="region of interest" description="Disordered" evidence="1">
    <location>
        <begin position="1"/>
        <end position="20"/>
    </location>
</feature>
<proteinExistence type="predicted"/>
<dbReference type="PANTHER" id="PTHR34567">
    <property type="entry name" value="FK506-BINDING-LIKE PROTEIN"/>
    <property type="match status" value="1"/>
</dbReference>
<evidence type="ECO:0000313" key="2">
    <source>
        <dbReference type="EMBL" id="KAE9621669.1"/>
    </source>
</evidence>
<dbReference type="EMBL" id="WOCE01000001">
    <property type="protein sequence ID" value="KAE9621669.1"/>
    <property type="molecule type" value="Genomic_DNA"/>
</dbReference>
<comment type="caution">
    <text evidence="2">The sequence shown here is derived from an EMBL/GenBank/DDBJ whole genome shotgun (WGS) entry which is preliminary data.</text>
</comment>
<reference evidence="3" key="1">
    <citation type="journal article" date="2020" name="Nat. Commun.">
        <title>Genome sequence of the cluster root forming white lupin.</title>
        <authorList>
            <person name="Hufnagel B."/>
            <person name="Marques A."/>
            <person name="Soriano A."/>
            <person name="Marques L."/>
            <person name="Divol F."/>
            <person name="Doumas P."/>
            <person name="Sallet E."/>
            <person name="Mancinotti D."/>
            <person name="Carrere S."/>
            <person name="Marande W."/>
            <person name="Arribat S."/>
            <person name="Keller J."/>
            <person name="Huneau C."/>
            <person name="Blein T."/>
            <person name="Aime D."/>
            <person name="Laguerre M."/>
            <person name="Taylor J."/>
            <person name="Schubert V."/>
            <person name="Nelson M."/>
            <person name="Geu-Flores F."/>
            <person name="Crespi M."/>
            <person name="Gallardo-Guerrero K."/>
            <person name="Delaux P.-M."/>
            <person name="Salse J."/>
            <person name="Berges H."/>
            <person name="Guyot R."/>
            <person name="Gouzy J."/>
            <person name="Peret B."/>
        </authorList>
    </citation>
    <scope>NUCLEOTIDE SEQUENCE [LARGE SCALE GENOMIC DNA]</scope>
    <source>
        <strain evidence="3">cv. Amiga</strain>
    </source>
</reference>
<keyword evidence="3" id="KW-1185">Reference proteome</keyword>
<name>A0A6A4R6M3_LUPAL</name>
<dbReference type="PANTHER" id="PTHR34567:SF3">
    <property type="entry name" value="FK506-BINDING-LIKE PROTEIN"/>
    <property type="match status" value="1"/>
</dbReference>
<gene>
    <name evidence="2" type="ORF">Lalb_Chr01g0017211</name>
</gene>
<evidence type="ECO:0000313" key="3">
    <source>
        <dbReference type="Proteomes" id="UP000447434"/>
    </source>
</evidence>
<accession>A0A6A4R6M3</accession>
<dbReference type="Proteomes" id="UP000447434">
    <property type="component" value="Chromosome 1"/>
</dbReference>